<keyword evidence="1" id="KW-1133">Transmembrane helix</keyword>
<evidence type="ECO:0008006" key="3">
    <source>
        <dbReference type="Google" id="ProtNLM"/>
    </source>
</evidence>
<feature type="transmembrane region" description="Helical" evidence="1">
    <location>
        <begin position="148"/>
        <end position="168"/>
    </location>
</feature>
<evidence type="ECO:0000313" key="2">
    <source>
        <dbReference type="EMBL" id="XDQ62054.1"/>
    </source>
</evidence>
<feature type="transmembrane region" description="Helical" evidence="1">
    <location>
        <begin position="89"/>
        <end position="109"/>
    </location>
</feature>
<feature type="transmembrane region" description="Helical" evidence="1">
    <location>
        <begin position="58"/>
        <end position="77"/>
    </location>
</feature>
<dbReference type="EMBL" id="CP163440">
    <property type="protein sequence ID" value="XDQ62054.1"/>
    <property type="molecule type" value="Genomic_DNA"/>
</dbReference>
<keyword evidence="1" id="KW-0812">Transmembrane</keyword>
<dbReference type="RefSeq" id="WP_369258365.1">
    <property type="nucleotide sequence ID" value="NZ_CP163440.1"/>
</dbReference>
<evidence type="ECO:0000256" key="1">
    <source>
        <dbReference type="SAM" id="Phobius"/>
    </source>
</evidence>
<proteinExistence type="predicted"/>
<organism evidence="2">
    <name type="scientific">Streptomyces sp. R35</name>
    <dbReference type="NCBI Taxonomy" id="3238630"/>
    <lineage>
        <taxon>Bacteria</taxon>
        <taxon>Bacillati</taxon>
        <taxon>Actinomycetota</taxon>
        <taxon>Actinomycetes</taxon>
        <taxon>Kitasatosporales</taxon>
        <taxon>Streptomycetaceae</taxon>
        <taxon>Streptomyces</taxon>
    </lineage>
</organism>
<dbReference type="AlphaFoldDB" id="A0AB39S4I4"/>
<sequence length="437" mass="48055">MENPNASREPDDASGRPRSVPVAIVMAAGLLTAGGVLARFGLKDVSEALSFAGRMSGFFGLVVALLMFTAAVAAFDFWGNHRIRGSGAFVLVAALLVLIINTSLLAMQIRGGEYTHWLIAWIIFVAWSIWALWMLLHRERILQEIRTPRVFAAGALLTALLPLASFGYSQIYVPYSTPMLVSVTAEFEKPIPNEATGGTALPLRLTLKNAGVVPAYVPQSIYSVNSQFEMTSEREESADDWLADADSGYPIVRRNFQVLGSTVIEAGTIFPSQSIFWLEPGDIQTIERIIQLPRDIKYQTVTASAFAILVRKDRVSLDDPETEASWNLSHKHISEAPGWVAGRGTDFIKQTFPLHEGNSLTSATRKPKYIAAWWVLQKPTKVDLSGAPYFMLTIASSESDENAEPKERDWNTFLSRYGLSIVDSGMTEIPVGALKGR</sequence>
<name>A0AB39S4I4_9ACTN</name>
<feature type="transmembrane region" description="Helical" evidence="1">
    <location>
        <begin position="20"/>
        <end position="38"/>
    </location>
</feature>
<reference evidence="2" key="1">
    <citation type="submission" date="2024-07" db="EMBL/GenBank/DDBJ databases">
        <authorList>
            <person name="Yu S.T."/>
        </authorList>
    </citation>
    <scope>NUCLEOTIDE SEQUENCE</scope>
    <source>
        <strain evidence="2">R35</strain>
    </source>
</reference>
<protein>
    <recommendedName>
        <fullName evidence="3">DUF4153 domain-containing protein</fullName>
    </recommendedName>
</protein>
<gene>
    <name evidence="2" type="ORF">AB5J50_15210</name>
</gene>
<accession>A0AB39S4I4</accession>
<keyword evidence="1" id="KW-0472">Membrane</keyword>
<feature type="transmembrane region" description="Helical" evidence="1">
    <location>
        <begin position="115"/>
        <end position="136"/>
    </location>
</feature>